<evidence type="ECO:0000256" key="1">
    <source>
        <dbReference type="ARBA" id="ARBA00007867"/>
    </source>
</evidence>
<feature type="active site" description="Proton acceptor" evidence="3">
    <location>
        <position position="195"/>
    </location>
</feature>
<dbReference type="InterPro" id="IPR037163">
    <property type="entry name" value="Spermidine_synt_N_sf"/>
</dbReference>
<dbReference type="Pfam" id="PF01564">
    <property type="entry name" value="Spermine_synth"/>
    <property type="match status" value="1"/>
</dbReference>
<keyword evidence="3" id="KW-0620">Polyamine biosynthesis</keyword>
<feature type="domain" description="PABS" evidence="5">
    <location>
        <begin position="33"/>
        <end position="275"/>
    </location>
</feature>
<keyword evidence="2 3" id="KW-0808">Transferase</keyword>
<protein>
    <recommendedName>
        <fullName evidence="5">PABS domain-containing protein</fullName>
    </recommendedName>
</protein>
<dbReference type="CDD" id="cd02440">
    <property type="entry name" value="AdoMet_MTases"/>
    <property type="match status" value="1"/>
</dbReference>
<dbReference type="InterPro" id="IPR029063">
    <property type="entry name" value="SAM-dependent_MTases_sf"/>
</dbReference>
<evidence type="ECO:0000313" key="6">
    <source>
        <dbReference type="EMBL" id="KAK4535435.1"/>
    </source>
</evidence>
<dbReference type="GO" id="GO:0005829">
    <property type="term" value="C:cytosol"/>
    <property type="evidence" value="ECO:0007669"/>
    <property type="project" value="TreeGrafter"/>
</dbReference>
<dbReference type="PROSITE" id="PS51006">
    <property type="entry name" value="PABS_2"/>
    <property type="match status" value="1"/>
</dbReference>
<dbReference type="InterPro" id="IPR035246">
    <property type="entry name" value="Spermidine_synt_N"/>
</dbReference>
<dbReference type="PANTHER" id="PTHR11558">
    <property type="entry name" value="SPERMIDINE/SPERMINE SYNTHASE"/>
    <property type="match status" value="1"/>
</dbReference>
<evidence type="ECO:0000256" key="2">
    <source>
        <dbReference type="ARBA" id="ARBA00022679"/>
    </source>
</evidence>
<evidence type="ECO:0000256" key="4">
    <source>
        <dbReference type="RuleBase" id="RU003836"/>
    </source>
</evidence>
<accession>A0AAV9ITK8</accession>
<reference evidence="6 7" key="1">
    <citation type="submission" date="2022-07" db="EMBL/GenBank/DDBJ databases">
        <title>Genome-wide signatures of adaptation to extreme environments.</title>
        <authorList>
            <person name="Cho C.H."/>
            <person name="Yoon H.S."/>
        </authorList>
    </citation>
    <scope>NUCLEOTIDE SEQUENCE [LARGE SCALE GENOMIC DNA]</scope>
    <source>
        <strain evidence="6 7">DBV 063 E5</strain>
    </source>
</reference>
<dbReference type="GO" id="GO:0008295">
    <property type="term" value="P:spermidine biosynthetic process"/>
    <property type="evidence" value="ECO:0007669"/>
    <property type="project" value="TreeGrafter"/>
</dbReference>
<dbReference type="SUPFAM" id="SSF53335">
    <property type="entry name" value="S-adenosyl-L-methionine-dependent methyltransferases"/>
    <property type="match status" value="1"/>
</dbReference>
<gene>
    <name evidence="6" type="ORF">CDCA_CDCA05G1460</name>
</gene>
<dbReference type="Pfam" id="PF17284">
    <property type="entry name" value="Spermine_synt_N"/>
    <property type="match status" value="1"/>
</dbReference>
<dbReference type="NCBIfam" id="NF002010">
    <property type="entry name" value="PRK00811.1"/>
    <property type="match status" value="1"/>
</dbReference>
<evidence type="ECO:0000256" key="3">
    <source>
        <dbReference type="PROSITE-ProRule" id="PRU00354"/>
    </source>
</evidence>
<dbReference type="Gene3D" id="2.30.140.10">
    <property type="entry name" value="Spermidine synthase, tetramerisation domain"/>
    <property type="match status" value="1"/>
</dbReference>
<dbReference type="AlphaFoldDB" id="A0AAV9ITK8"/>
<evidence type="ECO:0000313" key="7">
    <source>
        <dbReference type="Proteomes" id="UP001301350"/>
    </source>
</evidence>
<dbReference type="InterPro" id="IPR001045">
    <property type="entry name" value="Spermi_synthase"/>
</dbReference>
<sequence length="329" mass="36663">MNEEIADGGVHPSAHLPTDTNHVIPAAAPLIVDGWFHERGALWPGQAMTLQVDRVLHHSRSAYQDVLVFESRAHGRVLVLDGAIQLTERDEFAYQEMLAHLPMFAHSQPRRVLVVGGGDGGVLREVLRHDGHGAELEQVVLCELDAQVMDVSRRLLPSVSAGALDGTHPKVRLEVRDGAEFMRQAVESFDVIITDASDPVGPAQVLFELPFYQAVHASLRDGGLVCVQGECLWLHLEWITVTMQALRRVFDMVEYACASVPTYPSGQIGFIICGKGDCWRQRRTASVPAREPPKAMRQQLRYYNSRVHQAAFVLPEFAHRAVYPVEEER</sequence>
<proteinExistence type="inferred from homology"/>
<dbReference type="InterPro" id="IPR030373">
    <property type="entry name" value="PABS_CS"/>
</dbReference>
<dbReference type="Proteomes" id="UP001301350">
    <property type="component" value="Unassembled WGS sequence"/>
</dbReference>
<dbReference type="PANTHER" id="PTHR11558:SF11">
    <property type="entry name" value="SPERMIDINE SYNTHASE"/>
    <property type="match status" value="1"/>
</dbReference>
<dbReference type="Gene3D" id="3.40.50.150">
    <property type="entry name" value="Vaccinia Virus protein VP39"/>
    <property type="match status" value="1"/>
</dbReference>
<organism evidence="6 7">
    <name type="scientific">Cyanidium caldarium</name>
    <name type="common">Red alga</name>
    <dbReference type="NCBI Taxonomy" id="2771"/>
    <lineage>
        <taxon>Eukaryota</taxon>
        <taxon>Rhodophyta</taxon>
        <taxon>Bangiophyceae</taxon>
        <taxon>Cyanidiales</taxon>
        <taxon>Cyanidiaceae</taxon>
        <taxon>Cyanidium</taxon>
    </lineage>
</organism>
<name>A0AAV9ITK8_CYACA</name>
<dbReference type="GO" id="GO:0004766">
    <property type="term" value="F:spermidine synthase activity"/>
    <property type="evidence" value="ECO:0007669"/>
    <property type="project" value="TreeGrafter"/>
</dbReference>
<comment type="caution">
    <text evidence="6">The sequence shown here is derived from an EMBL/GenBank/DDBJ whole genome shotgun (WGS) entry which is preliminary data.</text>
</comment>
<comment type="similarity">
    <text evidence="1 4">Belongs to the spermidine/spermine synthase family.</text>
</comment>
<dbReference type="HAMAP" id="MF_00198">
    <property type="entry name" value="Spermidine_synth"/>
    <property type="match status" value="1"/>
</dbReference>
<dbReference type="EMBL" id="JANCYW010000005">
    <property type="protein sequence ID" value="KAK4535435.1"/>
    <property type="molecule type" value="Genomic_DNA"/>
</dbReference>
<dbReference type="FunFam" id="3.40.50.150:FF:000013">
    <property type="entry name" value="Spermidine synthase"/>
    <property type="match status" value="1"/>
</dbReference>
<dbReference type="PROSITE" id="PS01330">
    <property type="entry name" value="PABS_1"/>
    <property type="match status" value="1"/>
</dbReference>
<keyword evidence="7" id="KW-1185">Reference proteome</keyword>
<dbReference type="InterPro" id="IPR030374">
    <property type="entry name" value="PABS"/>
</dbReference>
<dbReference type="NCBIfam" id="TIGR00417">
    <property type="entry name" value="speE"/>
    <property type="match status" value="1"/>
</dbReference>
<evidence type="ECO:0000259" key="5">
    <source>
        <dbReference type="PROSITE" id="PS51006"/>
    </source>
</evidence>
<dbReference type="FunFam" id="2.30.140.10:FF:000001">
    <property type="entry name" value="SPE3p Spermidine synthase"/>
    <property type="match status" value="1"/>
</dbReference>